<feature type="region of interest" description="Disordered" evidence="11">
    <location>
        <begin position="658"/>
        <end position="681"/>
    </location>
</feature>
<dbReference type="InterPro" id="IPR027417">
    <property type="entry name" value="P-loop_NTPase"/>
</dbReference>
<dbReference type="SMR" id="Q19733"/>
<dbReference type="GO" id="GO:0042626">
    <property type="term" value="F:ATPase-coupled transmembrane transporter activity"/>
    <property type="evidence" value="ECO:0000318"/>
    <property type="project" value="GO_Central"/>
</dbReference>
<feature type="transmembrane region" description="Helical" evidence="12">
    <location>
        <begin position="798"/>
        <end position="826"/>
    </location>
</feature>
<evidence type="ECO:0000256" key="9">
    <source>
        <dbReference type="ARBA" id="ARBA00022989"/>
    </source>
</evidence>
<dbReference type="EMBL" id="BX284606">
    <property type="protein sequence ID" value="CAA91799.1"/>
    <property type="molecule type" value="Genomic_DNA"/>
</dbReference>
<dbReference type="SUPFAM" id="SSF90123">
    <property type="entry name" value="ABC transporter transmembrane region"/>
    <property type="match status" value="2"/>
</dbReference>
<organism evidence="15 16">
    <name type="scientific">Caenorhabditis elegans</name>
    <dbReference type="NCBI Taxonomy" id="6239"/>
    <lineage>
        <taxon>Eukaryota</taxon>
        <taxon>Metazoa</taxon>
        <taxon>Ecdysozoa</taxon>
        <taxon>Nematoda</taxon>
        <taxon>Chromadorea</taxon>
        <taxon>Rhabditida</taxon>
        <taxon>Rhabditina</taxon>
        <taxon>Rhabditomorpha</taxon>
        <taxon>Rhabditoidea</taxon>
        <taxon>Rhabditidae</taxon>
        <taxon>Peloderinae</taxon>
        <taxon>Caenorhabditis</taxon>
    </lineage>
</organism>
<evidence type="ECO:0000256" key="7">
    <source>
        <dbReference type="ARBA" id="ARBA00022840"/>
    </source>
</evidence>
<evidence type="ECO:0000256" key="3">
    <source>
        <dbReference type="ARBA" id="ARBA00022475"/>
    </source>
</evidence>
<evidence type="ECO:0000313" key="17">
    <source>
        <dbReference type="WormBase" id="F22E10.1"/>
    </source>
</evidence>
<dbReference type="RefSeq" id="NP_510126.1">
    <property type="nucleotide sequence ID" value="NM_077725.6"/>
</dbReference>
<dbReference type="STRING" id="6239.F22E10.1.1"/>
<dbReference type="Bgee" id="WBGene00004006">
    <property type="expression patterns" value="Expressed in larva and 1 other cell type or tissue"/>
</dbReference>
<dbReference type="InterPro" id="IPR036640">
    <property type="entry name" value="ABC1_TM_sf"/>
</dbReference>
<evidence type="ECO:0007829" key="18">
    <source>
        <dbReference type="PeptideAtlas" id="Q19733"/>
    </source>
</evidence>
<dbReference type="CDD" id="cd03249">
    <property type="entry name" value="ABC_MTABC3_MDL1_MDL2"/>
    <property type="match status" value="2"/>
</dbReference>
<dbReference type="InterPro" id="IPR011527">
    <property type="entry name" value="ABC1_TM_dom"/>
</dbReference>
<feature type="transmembrane region" description="Helical" evidence="12">
    <location>
        <begin position="992"/>
        <end position="1012"/>
    </location>
</feature>
<feature type="transmembrane region" description="Helical" evidence="12">
    <location>
        <begin position="881"/>
        <end position="898"/>
    </location>
</feature>
<dbReference type="Gene3D" id="1.20.1560.10">
    <property type="entry name" value="ABC transporter type 1, transmembrane domain"/>
    <property type="match status" value="2"/>
</dbReference>
<comment type="similarity">
    <text evidence="2">Belongs to the ABC transporter superfamily. ABCB family. Multidrug resistance exporter (TC 3.A.1.201) subfamily.</text>
</comment>
<comment type="subcellular location">
    <subcellularLocation>
        <location evidence="1">Cell membrane</location>
        <topology evidence="1">Multi-pass membrane protein</topology>
    </subcellularLocation>
</comment>
<gene>
    <name evidence="15 17" type="primary">pgp-12</name>
    <name evidence="15" type="ORF">CELE_F22E10.1</name>
    <name evidence="17" type="ORF">F22E10.1</name>
</gene>
<dbReference type="PeptideAtlas" id="Q19733"/>
<dbReference type="IntAct" id="Q19733">
    <property type="interactions" value="1"/>
</dbReference>
<dbReference type="InterPro" id="IPR039421">
    <property type="entry name" value="Type_1_exporter"/>
</dbReference>
<dbReference type="GO" id="GO:0093002">
    <property type="term" value="P:response to nematicide"/>
    <property type="evidence" value="ECO:0000270"/>
    <property type="project" value="WormBase"/>
</dbReference>
<evidence type="ECO:0000313" key="16">
    <source>
        <dbReference type="Proteomes" id="UP000001940"/>
    </source>
</evidence>
<dbReference type="CTD" id="181415"/>
<reference evidence="15 16" key="1">
    <citation type="journal article" date="1998" name="Science">
        <title>Genome sequence of the nematode C. elegans: a platform for investigating biology.</title>
        <authorList>
            <consortium name="The C. elegans sequencing consortium"/>
            <person name="Sulson J.E."/>
            <person name="Waterston R."/>
        </authorList>
    </citation>
    <scope>NUCLEOTIDE SEQUENCE [LARGE SCALE GENOMIC DNA]</scope>
    <source>
        <strain evidence="15 16">Bristol N2</strain>
    </source>
</reference>
<dbReference type="SUPFAM" id="SSF52540">
    <property type="entry name" value="P-loop containing nucleoside triphosphate hydrolases"/>
    <property type="match status" value="2"/>
</dbReference>
<evidence type="ECO:0000256" key="8">
    <source>
        <dbReference type="ARBA" id="ARBA00022967"/>
    </source>
</evidence>
<dbReference type="GO" id="GO:0005524">
    <property type="term" value="F:ATP binding"/>
    <property type="evidence" value="ECO:0007669"/>
    <property type="project" value="UniProtKB-KW"/>
</dbReference>
<dbReference type="UCSC" id="F22E10.1">
    <property type="organism name" value="c. elegans"/>
</dbReference>
<dbReference type="OrthoDB" id="6500128at2759"/>
<dbReference type="OMA" id="QLLRWKI"/>
<sequence>MKWRKNGDAIEPIDGIPMENGKKKDTTVNVSTEDVGSIDSDEEPKIVYEPSKMEKLINYMLCRGDLASRELSVKPVTLLGLFRYAERTDYALLCFGIFLSFISGIAQPGLGIIAGNITNSLLIHNATSDDFYDSAMTNVWLFGGIGIIVLIVNFVQYMCFQYCCIRITSKMKQHYIQSILRQNAGWFDKNHSGTLTTKLHDNMERINEGIGDKLGVLIRGMVMFVAGIVISFFYEWRLALMMMGIGPLCCVCMSLMSRSMSSFTSKELAGVGKAGSIAEESLMGVRTVQAFNGQEEMVEKYTVELGKGKSFAIQKGLWGGVFGGIFLLFLFSYFGGGIYYGGQLLRWKIIETPGDVFIVVISMLIGAYFLGLISPHLMVLLNARVAAATIYEIIDRTPDIDVYSTEGQKMTNVVGKVVFEEVHFRYPTRKKVKVLNGLNLTVKPGTSVALVGHSGCGKSTSVGLLTRLYEPEGGKVMIDGQDVRSLNIDWLRKTVGIVQQEPILFNDTIHNNLLIGNPSATREDMIRVCKMANAHDFIQKMPNGYETMIGDGSVQLSGGQKQRVAIARTLIRDPKVLLLDEATSALDAQSESVVQSALNNAAKGRTTIMIAHRLSTIREADKIVFFENGVIVESGNHEELVALGGRYAKLVEAQKFKESDDIEDNGDEHEEETSTVGRHDRLSSRQVSFHKSCESLASADLEIGYASTFNTFTLKTAQEEIENEDFAEEVQRVMEEDGVINSGYLDIFKNAQGNYLYLSVGTFFAILRGSELALLANMFGFVFAAFKEPEDEMVKALGLIFILYVALGLFVFITQVISGTLFTIVAENLGLKFRVQSFKNLLYQDASFFDNPAHAPGKLITRLASDAPNVKAVVDTRMLQVIYSITSITINLITGYIFCWRIAIAGTIMIVLFATMMISMAYKIARENLKQIRKDEAGKIAIEIIESVKTIQLLTSTQRFLTHYKDAQLVQHKSEMRKSYIQSVNNAISQTFMYFAMFVCYGVGTPLMYHGIVEAEPTFRAINCMMMGSVAVMHSSHNFPEFVKAKTAAGMLFKLIYRKSKTGDVMEGNNTEIRGNVLFESVKFSYPQRPMQPVMTDLHFSAHSGQTVALVGPSGTGKSTCIAMLERFYDVSGGALRIDGQNIKSLSLHHLRTQMALVGQEPRLFAGTIKENVCFGLKDVSVEKVHQALELANASRFLANLPAGIDTEVGEKGGQLSGGQKQRIAIARALVRDPKILLLDEATSALDSESERAVQEALDRAREGRTCITIAHRLSSIQNSDLIVYIDHGMVQEAGNHAHLMSLRGKYYNLIKKQDLTT</sequence>
<keyword evidence="18" id="KW-1267">Proteomics identification</keyword>
<keyword evidence="3" id="KW-1003">Cell membrane</keyword>
<dbReference type="PaxDb" id="6239-F22E10.1"/>
<dbReference type="PANTHER" id="PTHR43394">
    <property type="entry name" value="ATP-DEPENDENT PERMEASE MDL1, MITOCHONDRIAL"/>
    <property type="match status" value="1"/>
</dbReference>
<dbReference type="InterPro" id="IPR017871">
    <property type="entry name" value="ABC_transporter-like_CS"/>
</dbReference>
<keyword evidence="8" id="KW-1278">Translocase</keyword>
<feature type="transmembrane region" description="Helical" evidence="12">
    <location>
        <begin position="239"/>
        <end position="256"/>
    </location>
</feature>
<dbReference type="MINT" id="Q19733"/>
<evidence type="ECO:0000313" key="15">
    <source>
        <dbReference type="EMBL" id="CAA91799.1"/>
    </source>
</evidence>
<feature type="transmembrane region" description="Helical" evidence="12">
    <location>
        <begin position="904"/>
        <end position="925"/>
    </location>
</feature>
<keyword evidence="9 12" id="KW-1133">Transmembrane helix</keyword>
<dbReference type="InterPro" id="IPR003439">
    <property type="entry name" value="ABC_transporter-like_ATP-bd"/>
</dbReference>
<evidence type="ECO:0000256" key="12">
    <source>
        <dbReference type="SAM" id="Phobius"/>
    </source>
</evidence>
<feature type="transmembrane region" description="Helical" evidence="12">
    <location>
        <begin position="214"/>
        <end position="233"/>
    </location>
</feature>
<feature type="domain" description="ABC transporter" evidence="13">
    <location>
        <begin position="1077"/>
        <end position="1313"/>
    </location>
</feature>
<keyword evidence="6" id="KW-0547">Nucleotide-binding</keyword>
<feature type="domain" description="ABC transmembrane type-1" evidence="14">
    <location>
        <begin position="760"/>
        <end position="1044"/>
    </location>
</feature>
<evidence type="ECO:0000256" key="2">
    <source>
        <dbReference type="ARBA" id="ARBA00007577"/>
    </source>
</evidence>
<evidence type="ECO:0000259" key="14">
    <source>
        <dbReference type="PROSITE" id="PS50929"/>
    </source>
</evidence>
<keyword evidence="10 12" id="KW-0472">Membrane</keyword>
<dbReference type="Gene3D" id="3.40.50.300">
    <property type="entry name" value="P-loop containing nucleotide triphosphate hydrolases"/>
    <property type="match status" value="2"/>
</dbReference>
<dbReference type="PANTHER" id="PTHR43394:SF27">
    <property type="entry name" value="ATP-DEPENDENT TRANSLOCASE ABCB1-LIKE"/>
    <property type="match status" value="1"/>
</dbReference>
<dbReference type="InParanoid" id="Q19733"/>
<accession>Q19733</accession>
<dbReference type="Pfam" id="PF00664">
    <property type="entry name" value="ABC_membrane"/>
    <property type="match status" value="2"/>
</dbReference>
<feature type="region of interest" description="Disordered" evidence="11">
    <location>
        <begin position="1"/>
        <end position="27"/>
    </location>
</feature>
<dbReference type="HOGENOM" id="CLU_000604_17_2_1"/>
<dbReference type="GO" id="GO:0140359">
    <property type="term" value="F:ABC-type transporter activity"/>
    <property type="evidence" value="ECO:0007669"/>
    <property type="project" value="InterPro"/>
</dbReference>
<feature type="compositionally biased region" description="Acidic residues" evidence="11">
    <location>
        <begin position="660"/>
        <end position="673"/>
    </location>
</feature>
<keyword evidence="7" id="KW-0067">ATP-binding</keyword>
<feature type="transmembrane region" description="Helical" evidence="12">
    <location>
        <begin position="90"/>
        <end position="114"/>
    </location>
</feature>
<proteinExistence type="evidence at protein level"/>
<dbReference type="FunFam" id="1.20.1560.10:FF:000087">
    <property type="entry name" value="p-GlycoProtein related"/>
    <property type="match status" value="1"/>
</dbReference>
<dbReference type="GO" id="GO:0016887">
    <property type="term" value="F:ATP hydrolysis activity"/>
    <property type="evidence" value="ECO:0007669"/>
    <property type="project" value="InterPro"/>
</dbReference>
<evidence type="ECO:0000256" key="6">
    <source>
        <dbReference type="ARBA" id="ARBA00022741"/>
    </source>
</evidence>
<dbReference type="FunFam" id="1.20.1560.10:FF:000090">
    <property type="entry name" value="p-GlycoProtein related"/>
    <property type="match status" value="1"/>
</dbReference>
<dbReference type="SMART" id="SM00382">
    <property type="entry name" value="AAA"/>
    <property type="match status" value="2"/>
</dbReference>
<feature type="transmembrane region" description="Helical" evidence="12">
    <location>
        <begin position="139"/>
        <end position="165"/>
    </location>
</feature>
<dbReference type="eggNOG" id="KOG0055">
    <property type="taxonomic scope" value="Eukaryota"/>
</dbReference>
<dbReference type="KEGG" id="cel:CELE_F22E10.1"/>
<dbReference type="FunCoup" id="Q19733">
    <property type="interactions" value="32"/>
</dbReference>
<keyword evidence="5" id="KW-0677">Repeat</keyword>
<feature type="transmembrane region" description="Helical" evidence="12">
    <location>
        <begin position="356"/>
        <end position="374"/>
    </location>
</feature>
<dbReference type="PROSITE" id="PS00211">
    <property type="entry name" value="ABC_TRANSPORTER_1"/>
    <property type="match status" value="2"/>
</dbReference>
<dbReference type="Proteomes" id="UP000001940">
    <property type="component" value="Chromosome X"/>
</dbReference>
<dbReference type="AGR" id="WB:WBGene00004006"/>
<dbReference type="CDD" id="cd18577">
    <property type="entry name" value="ABC_6TM_Pgp_ABCB1_D1_like"/>
    <property type="match status" value="1"/>
</dbReference>
<dbReference type="PROSITE" id="PS50893">
    <property type="entry name" value="ABC_TRANSPORTER_2"/>
    <property type="match status" value="2"/>
</dbReference>
<dbReference type="PhylomeDB" id="Q19733"/>
<dbReference type="Pfam" id="PF00005">
    <property type="entry name" value="ABC_tran"/>
    <property type="match status" value="2"/>
</dbReference>
<dbReference type="GeneID" id="181415"/>
<protein>
    <submittedName>
        <fullName evidence="15">p-GlycoProtein related</fullName>
    </submittedName>
</protein>
<feature type="transmembrane region" description="Helical" evidence="12">
    <location>
        <begin position="755"/>
        <end position="786"/>
    </location>
</feature>
<dbReference type="CDD" id="cd18578">
    <property type="entry name" value="ABC_6TM_Pgp_ABCB1_D2_like"/>
    <property type="match status" value="1"/>
</dbReference>
<dbReference type="PIR" id="T21266">
    <property type="entry name" value="T21266"/>
</dbReference>
<dbReference type="GO" id="GO:0016020">
    <property type="term" value="C:membrane"/>
    <property type="evidence" value="ECO:0000318"/>
    <property type="project" value="GO_Central"/>
</dbReference>
<feature type="domain" description="ABC transporter" evidence="13">
    <location>
        <begin position="417"/>
        <end position="653"/>
    </location>
</feature>
<evidence type="ECO:0000259" key="13">
    <source>
        <dbReference type="PROSITE" id="PS50893"/>
    </source>
</evidence>
<dbReference type="GO" id="GO:0005886">
    <property type="term" value="C:plasma membrane"/>
    <property type="evidence" value="ECO:0007669"/>
    <property type="project" value="UniProtKB-SubCell"/>
</dbReference>
<dbReference type="PROSITE" id="PS50929">
    <property type="entry name" value="ABC_TM1F"/>
    <property type="match status" value="2"/>
</dbReference>
<keyword evidence="16" id="KW-1185">Reference proteome</keyword>
<dbReference type="FunFam" id="3.40.50.300:FF:001370">
    <property type="entry name" value="p-GlycoProtein related"/>
    <property type="match status" value="2"/>
</dbReference>
<keyword evidence="4 12" id="KW-0812">Transmembrane</keyword>
<dbReference type="AlphaFoldDB" id="Q19733"/>
<evidence type="ECO:0000256" key="1">
    <source>
        <dbReference type="ARBA" id="ARBA00004651"/>
    </source>
</evidence>
<feature type="transmembrane region" description="Helical" evidence="12">
    <location>
        <begin position="317"/>
        <end position="336"/>
    </location>
</feature>
<dbReference type="WormBase" id="F22E10.1">
    <property type="protein sequence ID" value="CE03260"/>
    <property type="gene ID" value="WBGene00004006"/>
    <property type="gene designation" value="pgp-12"/>
</dbReference>
<evidence type="ECO:0000256" key="4">
    <source>
        <dbReference type="ARBA" id="ARBA00022692"/>
    </source>
</evidence>
<evidence type="ECO:0000256" key="11">
    <source>
        <dbReference type="SAM" id="MobiDB-lite"/>
    </source>
</evidence>
<dbReference type="GO" id="GO:0055085">
    <property type="term" value="P:transmembrane transport"/>
    <property type="evidence" value="ECO:0000318"/>
    <property type="project" value="GO_Central"/>
</dbReference>
<evidence type="ECO:0000256" key="5">
    <source>
        <dbReference type="ARBA" id="ARBA00022737"/>
    </source>
</evidence>
<dbReference type="InterPro" id="IPR003593">
    <property type="entry name" value="AAA+_ATPase"/>
</dbReference>
<evidence type="ECO:0000256" key="10">
    <source>
        <dbReference type="ARBA" id="ARBA00023136"/>
    </source>
</evidence>
<feature type="domain" description="ABC transmembrane type-1" evidence="14">
    <location>
        <begin position="95"/>
        <end position="382"/>
    </location>
</feature>
<name>Q19733_CAEEL</name>